<sequence length="464" mass="51299">MEHQDTPAQAGQDAGATPHAGRIAFERLRERTDELELLVSGLFAFALLALPPRILDAYQRASVHVDGVLDQILRYGYLVGAGLCYALAVAFIVHLSIRAYWVGVIGLKSTFPDGIRWDRLPLVGPVTRGFYQRSIGGLDDMIDGADRAASIVFAMTTLMALVIAWTGLYMVLGLLAGWLAGGLFADRERAAIAVFLGLAALLMLVGLGAPFADRVAARREAAGRDAGWARRLGERVLRIYGWLIPQRLVYTVQYTLQSNLPNRRFMFAYTGGIVFAFFISSWVLLNHERLAYVDSYRVLGEEAAWEGMHSAHYEAMREGPHRSTVVPMIPSDRVADTHLRLFIPHRPQRDNDLARERCEGLVDGRNEATGPAAADLARRCLASLWTVALDGAPVPLDDFVASERQDLGMRGLTGYIEVGGLRPGLHRLELAWNPEGGDSGRDRRRTYRIPFWFTPGIDQPHAAP</sequence>
<reference evidence="2 3" key="1">
    <citation type="submission" date="2019-07" db="EMBL/GenBank/DDBJ databases">
        <title>Luteimonas sp. YD-1 nov., isolated from acidic soil.</title>
        <authorList>
            <person name="Zhou J."/>
        </authorList>
    </citation>
    <scope>NUCLEOTIDE SEQUENCE [LARGE SCALE GENOMIC DNA]</scope>
    <source>
        <strain evidence="2 3">YD-1</strain>
    </source>
</reference>
<feature type="transmembrane region" description="Helical" evidence="1">
    <location>
        <begin position="37"/>
        <end position="55"/>
    </location>
</feature>
<organism evidence="2 3">
    <name type="scientific">Luteimonas wenzhouensis</name>
    <dbReference type="NCBI Taxonomy" id="2599615"/>
    <lineage>
        <taxon>Bacteria</taxon>
        <taxon>Pseudomonadati</taxon>
        <taxon>Pseudomonadota</taxon>
        <taxon>Gammaproteobacteria</taxon>
        <taxon>Lysobacterales</taxon>
        <taxon>Lysobacteraceae</taxon>
        <taxon>Luteimonas</taxon>
    </lineage>
</organism>
<dbReference type="EMBL" id="VOHE01000005">
    <property type="protein sequence ID" value="TWT18409.1"/>
    <property type="molecule type" value="Genomic_DNA"/>
</dbReference>
<gene>
    <name evidence="2" type="ORF">FQY79_11075</name>
</gene>
<feature type="transmembrane region" description="Helical" evidence="1">
    <location>
        <begin position="151"/>
        <end position="178"/>
    </location>
</feature>
<dbReference type="OrthoDB" id="1491387at2"/>
<keyword evidence="1" id="KW-0812">Transmembrane</keyword>
<keyword evidence="1" id="KW-1133">Transmembrane helix</keyword>
<dbReference type="Proteomes" id="UP000315949">
    <property type="component" value="Unassembled WGS sequence"/>
</dbReference>
<dbReference type="AlphaFoldDB" id="A0A5C5TY03"/>
<name>A0A5C5TY03_9GAMM</name>
<feature type="transmembrane region" description="Helical" evidence="1">
    <location>
        <begin position="75"/>
        <end position="97"/>
    </location>
</feature>
<accession>A0A5C5TY03</accession>
<evidence type="ECO:0000313" key="3">
    <source>
        <dbReference type="Proteomes" id="UP000315949"/>
    </source>
</evidence>
<evidence type="ECO:0000313" key="2">
    <source>
        <dbReference type="EMBL" id="TWT18409.1"/>
    </source>
</evidence>
<protein>
    <submittedName>
        <fullName evidence="2">Uncharacterized protein</fullName>
    </submittedName>
</protein>
<dbReference type="RefSeq" id="WP_146312969.1">
    <property type="nucleotide sequence ID" value="NZ_VOHE01000005.1"/>
</dbReference>
<keyword evidence="3" id="KW-1185">Reference proteome</keyword>
<proteinExistence type="predicted"/>
<comment type="caution">
    <text evidence="2">The sequence shown here is derived from an EMBL/GenBank/DDBJ whole genome shotgun (WGS) entry which is preliminary data.</text>
</comment>
<feature type="transmembrane region" description="Helical" evidence="1">
    <location>
        <begin position="266"/>
        <end position="285"/>
    </location>
</feature>
<keyword evidence="1" id="KW-0472">Membrane</keyword>
<feature type="transmembrane region" description="Helical" evidence="1">
    <location>
        <begin position="190"/>
        <end position="212"/>
    </location>
</feature>
<evidence type="ECO:0000256" key="1">
    <source>
        <dbReference type="SAM" id="Phobius"/>
    </source>
</evidence>